<dbReference type="Gene3D" id="3.40.50.150">
    <property type="entry name" value="Vaccinia Virus protein VP39"/>
    <property type="match status" value="1"/>
</dbReference>
<dbReference type="Pfam" id="PF13649">
    <property type="entry name" value="Methyltransf_25"/>
    <property type="match status" value="1"/>
</dbReference>
<proteinExistence type="predicted"/>
<organism evidence="2 3">
    <name type="scientific">Thiorhodovibrio winogradskyi</name>
    <dbReference type="NCBI Taxonomy" id="77007"/>
    <lineage>
        <taxon>Bacteria</taxon>
        <taxon>Pseudomonadati</taxon>
        <taxon>Pseudomonadota</taxon>
        <taxon>Gammaproteobacteria</taxon>
        <taxon>Chromatiales</taxon>
        <taxon>Chromatiaceae</taxon>
        <taxon>Thiorhodovibrio</taxon>
    </lineage>
</organism>
<dbReference type="InterPro" id="IPR041698">
    <property type="entry name" value="Methyltransf_25"/>
</dbReference>
<dbReference type="PANTHER" id="PTHR43464:SF78">
    <property type="entry name" value="SLR1117 PROTEIN"/>
    <property type="match status" value="1"/>
</dbReference>
<reference evidence="2 3" key="1">
    <citation type="journal article" date="2023" name="Microorganisms">
        <title>Thiorhodovibrio frisius and Trv. litoralis spp. nov., Two Novel Members from a Clade of Fastidious Purple Sulfur Bacteria That Exhibit Unique Red-Shifted Light-Harvesting Capabilities.</title>
        <authorList>
            <person name="Methner A."/>
            <person name="Kuzyk S.B."/>
            <person name="Petersen J."/>
            <person name="Bauer S."/>
            <person name="Brinkmann H."/>
            <person name="Sichau K."/>
            <person name="Wanner G."/>
            <person name="Wolf J."/>
            <person name="Neumann-Schaal M."/>
            <person name="Henke P."/>
            <person name="Tank M."/>
            <person name="Sproer C."/>
            <person name="Bunk B."/>
            <person name="Overmann J."/>
        </authorList>
    </citation>
    <scope>NUCLEOTIDE SEQUENCE [LARGE SCALE GENOMIC DNA]</scope>
    <source>
        <strain evidence="2 3">DSM 6702</strain>
    </source>
</reference>
<dbReference type="EMBL" id="CP121472">
    <property type="protein sequence ID" value="WPL19168.1"/>
    <property type="molecule type" value="Genomic_DNA"/>
</dbReference>
<name>A0ABZ0SFT1_9GAMM</name>
<dbReference type="RefSeq" id="WP_328984915.1">
    <property type="nucleotide sequence ID" value="NZ_CP121472.1"/>
</dbReference>
<protein>
    <submittedName>
        <fullName evidence="2">Demethylrebeccamycin-D-glucose O-methyltransferase</fullName>
        <ecNumber evidence="2">2.1.1.164</ecNumber>
    </submittedName>
</protein>
<dbReference type="GO" id="GO:0032259">
    <property type="term" value="P:methylation"/>
    <property type="evidence" value="ECO:0007669"/>
    <property type="project" value="UniProtKB-KW"/>
</dbReference>
<evidence type="ECO:0000313" key="3">
    <source>
        <dbReference type="Proteomes" id="UP001432180"/>
    </source>
</evidence>
<dbReference type="SUPFAM" id="SSF53335">
    <property type="entry name" value="S-adenosyl-L-methionine-dependent methyltransferases"/>
    <property type="match status" value="1"/>
</dbReference>
<keyword evidence="2" id="KW-0489">Methyltransferase</keyword>
<dbReference type="PANTHER" id="PTHR43464">
    <property type="entry name" value="METHYLTRANSFERASE"/>
    <property type="match status" value="1"/>
</dbReference>
<sequence>MEDYQLLIELHKAGQRQGPGGDEESAKALDMALLDGSQPLHVADIGCGTGASTLVLARRLNARITAVDFLQDFLDLLAEKAKGAGLSQQIQPLCCSMDALPFGDQEFDLIWSEGAIYNIGFERGISDWRRYLKVGGMLVVSEITWTTASRPLEIQRHWEREYPEINVASAKMQQLEKQGYAPMGYFVLPENCWRDNYYRPMQKRFPAFLERHGHSNEAQAIVAAETEEIELYEKYKAYYSYGVYIAKKLD</sequence>
<keyword evidence="2" id="KW-0808">Transferase</keyword>
<dbReference type="GO" id="GO:0102082">
    <property type="term" value="F:demethylrebeccamycin--D-glucose O-methyltransferase activity"/>
    <property type="evidence" value="ECO:0007669"/>
    <property type="project" value="UniProtKB-EC"/>
</dbReference>
<evidence type="ECO:0000259" key="1">
    <source>
        <dbReference type="Pfam" id="PF13649"/>
    </source>
</evidence>
<dbReference type="EC" id="2.1.1.164" evidence="2"/>
<keyword evidence="3" id="KW-1185">Reference proteome</keyword>
<dbReference type="CDD" id="cd02440">
    <property type="entry name" value="AdoMet_MTases"/>
    <property type="match status" value="1"/>
</dbReference>
<accession>A0ABZ0SFT1</accession>
<feature type="domain" description="Methyltransferase" evidence="1">
    <location>
        <begin position="42"/>
        <end position="136"/>
    </location>
</feature>
<evidence type="ECO:0000313" key="2">
    <source>
        <dbReference type="EMBL" id="WPL19168.1"/>
    </source>
</evidence>
<dbReference type="Proteomes" id="UP001432180">
    <property type="component" value="Chromosome"/>
</dbReference>
<dbReference type="InterPro" id="IPR029063">
    <property type="entry name" value="SAM-dependent_MTases_sf"/>
</dbReference>
<gene>
    <name evidence="2" type="primary">rebM</name>
    <name evidence="2" type="ORF">Thiowin_04275</name>
</gene>